<organism evidence="2 3">
    <name type="scientific">Eumeta variegata</name>
    <name type="common">Bagworm moth</name>
    <name type="synonym">Eumeta japonica</name>
    <dbReference type="NCBI Taxonomy" id="151549"/>
    <lineage>
        <taxon>Eukaryota</taxon>
        <taxon>Metazoa</taxon>
        <taxon>Ecdysozoa</taxon>
        <taxon>Arthropoda</taxon>
        <taxon>Hexapoda</taxon>
        <taxon>Insecta</taxon>
        <taxon>Pterygota</taxon>
        <taxon>Neoptera</taxon>
        <taxon>Endopterygota</taxon>
        <taxon>Lepidoptera</taxon>
        <taxon>Glossata</taxon>
        <taxon>Ditrysia</taxon>
        <taxon>Tineoidea</taxon>
        <taxon>Psychidae</taxon>
        <taxon>Oiketicinae</taxon>
        <taxon>Eumeta</taxon>
    </lineage>
</organism>
<keyword evidence="3" id="KW-1185">Reference proteome</keyword>
<accession>A0A4C1SFL5</accession>
<evidence type="ECO:0000313" key="3">
    <source>
        <dbReference type="Proteomes" id="UP000299102"/>
    </source>
</evidence>
<name>A0A4C1SFL5_EUMVA</name>
<feature type="compositionally biased region" description="Low complexity" evidence="1">
    <location>
        <begin position="106"/>
        <end position="115"/>
    </location>
</feature>
<reference evidence="2 3" key="1">
    <citation type="journal article" date="2019" name="Commun. Biol.">
        <title>The bagworm genome reveals a unique fibroin gene that provides high tensile strength.</title>
        <authorList>
            <person name="Kono N."/>
            <person name="Nakamura H."/>
            <person name="Ohtoshi R."/>
            <person name="Tomita M."/>
            <person name="Numata K."/>
            <person name="Arakawa K."/>
        </authorList>
    </citation>
    <scope>NUCLEOTIDE SEQUENCE [LARGE SCALE GENOMIC DNA]</scope>
</reference>
<evidence type="ECO:0000313" key="2">
    <source>
        <dbReference type="EMBL" id="GBO99899.1"/>
    </source>
</evidence>
<feature type="compositionally biased region" description="Polar residues" evidence="1">
    <location>
        <begin position="77"/>
        <end position="86"/>
    </location>
</feature>
<comment type="caution">
    <text evidence="2">The sequence shown here is derived from an EMBL/GenBank/DDBJ whole genome shotgun (WGS) entry which is preliminary data.</text>
</comment>
<sequence>MGSETSVSVMRTLDLHVNFNVTEHEETEVYNRIRDEKVGVLTEPTRNLRESKKTDSFYHLLRNVSLPFLNHAGAQHSELSAATRSARTGRVQRSRRATDGRRRYPAPRAAPGVTA</sequence>
<feature type="region of interest" description="Disordered" evidence="1">
    <location>
        <begin position="76"/>
        <end position="115"/>
    </location>
</feature>
<dbReference type="Proteomes" id="UP000299102">
    <property type="component" value="Unassembled WGS sequence"/>
</dbReference>
<protein>
    <submittedName>
        <fullName evidence="2">Uncharacterized protein</fullName>
    </submittedName>
</protein>
<proteinExistence type="predicted"/>
<dbReference type="AlphaFoldDB" id="A0A4C1SFL5"/>
<dbReference type="EMBL" id="BGZK01000004">
    <property type="protein sequence ID" value="GBO99899.1"/>
    <property type="molecule type" value="Genomic_DNA"/>
</dbReference>
<evidence type="ECO:0000256" key="1">
    <source>
        <dbReference type="SAM" id="MobiDB-lite"/>
    </source>
</evidence>
<gene>
    <name evidence="2" type="ORF">EVAR_74272_1</name>
</gene>